<protein>
    <submittedName>
        <fullName evidence="2">Uncharacterized protein</fullName>
    </submittedName>
</protein>
<feature type="transmembrane region" description="Helical" evidence="1">
    <location>
        <begin position="437"/>
        <end position="457"/>
    </location>
</feature>
<feature type="transmembrane region" description="Helical" evidence="1">
    <location>
        <begin position="568"/>
        <end position="594"/>
    </location>
</feature>
<proteinExistence type="predicted"/>
<feature type="transmembrane region" description="Helical" evidence="1">
    <location>
        <begin position="406"/>
        <end position="430"/>
    </location>
</feature>
<name>A0A0G0MQK3_9BACT</name>
<sequence>MVYFGYKKDLMNRIPISISTICLSLILSLVFLNTQVLAGENEESCDRYVTLVNPVRGRSLWIDSSLKPIDSQYEATLKNNLKATWLVQYDVLEDEELKNRLKEFNDGQEIGVFLEVSELQSNKSKVIYPPFTPWFSPKAVFLSGYKQSERRRLIDTLFEKFKQTFNYYPKSVGAWWIDSYSLNYIKDKYDIRAALIVADQLTTDNYGVWGQWWSVPYYPSKANILTPASSIKNKQDVVVVQWALRDPLLAYGSGKEFSNYSLQANDYVSQGKDTSYFNEIASSYLSCQNQLSQITVGLETGIESISFISEYNNQLLALKNTPNLSAVTMSEFAEKFANKFPEFPKSTSLSYKGSSWIMDTQSRKNEKLNDFVSYDQKLSFSDYFVADKEDFLNRIMPLKRANEKVVWFPMFIQRKALLILIFLVFGIIFYIKKDIKLFIIGSLFSFAAFGLILRSFYQFGWQVFFGPKVSYLILVQAMVVIISFLIVFLVKKRFKINLWLLPLVFGIDFLIQGIRGTYMSGRYFIGFALDDLRFLGLSFSKGFQLNFVNQDLPAYQALALLKFDFNMIWNNLIVSLFIYPLIHIIFALVLGTVLMKAPEKVWKLVFAILIILVSLHLTSLLNADPRLVL</sequence>
<evidence type="ECO:0000313" key="3">
    <source>
        <dbReference type="Proteomes" id="UP000034235"/>
    </source>
</evidence>
<dbReference type="Gene3D" id="3.20.20.510">
    <property type="entry name" value="Uncharacterised protein PF12979, DUF3863"/>
    <property type="match status" value="1"/>
</dbReference>
<dbReference type="AlphaFoldDB" id="A0A0G0MQK3"/>
<evidence type="ECO:0000256" key="1">
    <source>
        <dbReference type="SAM" id="Phobius"/>
    </source>
</evidence>
<keyword evidence="1" id="KW-1133">Transmembrane helix</keyword>
<keyword evidence="1" id="KW-0812">Transmembrane</keyword>
<keyword evidence="1" id="KW-0472">Membrane</keyword>
<dbReference type="Proteomes" id="UP000034235">
    <property type="component" value="Unassembled WGS sequence"/>
</dbReference>
<feature type="transmembrane region" description="Helical" evidence="1">
    <location>
        <begin position="601"/>
        <end position="621"/>
    </location>
</feature>
<reference evidence="2 3" key="1">
    <citation type="journal article" date="2015" name="Nature">
        <title>rRNA introns, odd ribosomes, and small enigmatic genomes across a large radiation of phyla.</title>
        <authorList>
            <person name="Brown C.T."/>
            <person name="Hug L.A."/>
            <person name="Thomas B.C."/>
            <person name="Sharon I."/>
            <person name="Castelle C.J."/>
            <person name="Singh A."/>
            <person name="Wilkins M.J."/>
            <person name="Williams K.H."/>
            <person name="Banfield J.F."/>
        </authorList>
    </citation>
    <scope>NUCLEOTIDE SEQUENCE [LARGE SCALE GENOMIC DNA]</scope>
</reference>
<comment type="caution">
    <text evidence="2">The sequence shown here is derived from an EMBL/GenBank/DDBJ whole genome shotgun (WGS) entry which is preliminary data.</text>
</comment>
<evidence type="ECO:0000313" key="2">
    <source>
        <dbReference type="EMBL" id="KKQ67186.1"/>
    </source>
</evidence>
<organism evidence="2 3">
    <name type="scientific">Candidatus Daviesbacteria bacterium GW2011_GWA2_38_24</name>
    <dbReference type="NCBI Taxonomy" id="1618422"/>
    <lineage>
        <taxon>Bacteria</taxon>
        <taxon>Candidatus Daviesiibacteriota</taxon>
    </lineage>
</organism>
<dbReference type="EMBL" id="LBUP01000001">
    <property type="protein sequence ID" value="KKQ67186.1"/>
    <property type="molecule type" value="Genomic_DNA"/>
</dbReference>
<gene>
    <name evidence="2" type="ORF">US86_C0001G0113</name>
</gene>
<feature type="transmembrane region" description="Helical" evidence="1">
    <location>
        <begin position="496"/>
        <end position="514"/>
    </location>
</feature>
<feature type="transmembrane region" description="Helical" evidence="1">
    <location>
        <begin position="469"/>
        <end position="489"/>
    </location>
</feature>
<accession>A0A0G0MQK3</accession>